<dbReference type="NCBIfam" id="TIGR03118">
    <property type="entry name" value="PEPCTERM_chp_1"/>
    <property type="match status" value="1"/>
</dbReference>
<evidence type="ECO:0000313" key="1">
    <source>
        <dbReference type="EMBL" id="AVL95074.1"/>
    </source>
</evidence>
<evidence type="ECO:0000313" key="2">
    <source>
        <dbReference type="Proteomes" id="UP000289600"/>
    </source>
</evidence>
<name>A0A2P1EMF3_9VIRU</name>
<dbReference type="Gene3D" id="2.120.10.30">
    <property type="entry name" value="TolB, C-terminal domain"/>
    <property type="match status" value="1"/>
</dbReference>
<dbReference type="SUPFAM" id="SSF50969">
    <property type="entry name" value="YVTN repeat-like/Quinoprotein amine dehydrogenase"/>
    <property type="match status" value="1"/>
</dbReference>
<dbReference type="EMBL" id="MG807320">
    <property type="protein sequence ID" value="AVL95074.1"/>
    <property type="molecule type" value="Genomic_DNA"/>
</dbReference>
<evidence type="ECO:0008006" key="3">
    <source>
        <dbReference type="Google" id="ProtNLM"/>
    </source>
</evidence>
<dbReference type="Proteomes" id="UP000289600">
    <property type="component" value="Segment"/>
</dbReference>
<dbReference type="InterPro" id="IPR011042">
    <property type="entry name" value="6-blade_b-propeller_TolB-like"/>
</dbReference>
<keyword evidence="2" id="KW-1185">Reference proteome</keyword>
<organism evidence="1 2">
    <name type="scientific">Moumouvirus australiensis</name>
    <dbReference type="NCBI Taxonomy" id="2109587"/>
    <lineage>
        <taxon>Viruses</taxon>
        <taxon>Varidnaviria</taxon>
        <taxon>Bamfordvirae</taxon>
        <taxon>Nucleocytoviricota</taxon>
        <taxon>Megaviricetes</taxon>
        <taxon>Imitervirales</taxon>
        <taxon>Mimiviridae</taxon>
        <taxon>Megamimivirinae</taxon>
        <taxon>Moumouvirus</taxon>
        <taxon>Moumouvirus australiense</taxon>
    </lineage>
</organism>
<protein>
    <recommendedName>
        <fullName evidence="3">NHL repeat protein</fullName>
    </recommendedName>
</protein>
<dbReference type="InterPro" id="IPR017549">
    <property type="entry name" value="APMV_L690"/>
</dbReference>
<sequence length="408" mass="44333">MMNNNQCGFNAFTRPVSGLPGNCGPCSGIPGPASVLPPAPTPMMPLSDPCPLRTFCDPSWKNACGIQPLVNPLGPRRTVTTWKINYLISNRVNHASHTDPDLVNPWGIVIFNNQLWIVNSGTDSITNYDLFGNKLLGSITVRSAVQNSSHPTGIAINCGYGFTTSNSTITKSGVLIVCTEHGTVEVYNPQVDPLVAFCQINQQLTGEINVYRGLAVANNILYLADFYQNEIDVFDSNYNRLFGFTFIDGDSSDPIPIDYAPTNIVNIGCLLYVLYARKDPTVPLQAIDGAGNGFISVFNLDGTFVRRFTSRGVLNNPWGMIPAPPECGFPPGSFIVCNRGDGRFNVFDCNGRYVGPMLNQAGLPIVIEGARGMAPHYSDFSEIFFTSADDENTDGLVGSIVKDQVIYF</sequence>
<proteinExistence type="predicted"/>
<gene>
    <name evidence="1" type="ORF">mc_687</name>
</gene>
<reference evidence="2" key="1">
    <citation type="submission" date="2018-01" db="EMBL/GenBank/DDBJ databases">
        <title>Testimony of 'menage a trois' revealed by the proteome of Megavirus virophage.</title>
        <authorList>
            <person name="Jeudy S."/>
            <person name="Bertaux L."/>
            <person name="Alempic J.-M."/>
            <person name="Lartigue A."/>
            <person name="Legendre M."/>
            <person name="Philippe N."/>
            <person name="Beucher L."/>
            <person name="Biondi E."/>
            <person name="Juul S."/>
            <person name="Turner D."/>
            <person name="Coute Y."/>
            <person name="Claverie J.-M."/>
            <person name="Abergel C."/>
        </authorList>
    </citation>
    <scope>NUCLEOTIDE SEQUENCE [LARGE SCALE GENOMIC DNA]</scope>
</reference>
<accession>A0A2P1EMF3</accession>
<dbReference type="InterPro" id="IPR011044">
    <property type="entry name" value="Quino_amine_DH_bsu"/>
</dbReference>